<name>A0AAN8K4P0_PATCE</name>
<gene>
    <name evidence="8" type="ORF">SNE40_001697</name>
</gene>
<keyword evidence="9" id="KW-1185">Reference proteome</keyword>
<dbReference type="SUPFAM" id="SSF57625">
    <property type="entry name" value="Invertebrate chitin-binding proteins"/>
    <property type="match status" value="1"/>
</dbReference>
<dbReference type="EMBL" id="JAZGQO010000002">
    <property type="protein sequence ID" value="KAK6189697.1"/>
    <property type="molecule type" value="Genomic_DNA"/>
</dbReference>
<evidence type="ECO:0000256" key="1">
    <source>
        <dbReference type="ARBA" id="ARBA00022669"/>
    </source>
</evidence>
<evidence type="ECO:0000256" key="6">
    <source>
        <dbReference type="SAM" id="SignalP"/>
    </source>
</evidence>
<evidence type="ECO:0000256" key="2">
    <source>
        <dbReference type="ARBA" id="ARBA00022729"/>
    </source>
</evidence>
<evidence type="ECO:0000313" key="8">
    <source>
        <dbReference type="EMBL" id="KAK6189697.1"/>
    </source>
</evidence>
<keyword evidence="5" id="KW-0325">Glycoprotein</keyword>
<sequence>MNNLRIAFVILACLTVEINSAAITACNRKDVMNGVGYKAHPNSCRKYIQCKEADSSNDNTNDGTITAIEKDCPDSLFWNQKLKNCVRFHDSDCYNGECDTVTYLFESTSSCGAYFICTNDSVTTGCCPQSATAFDAFRKECVFSSTCEYKCNTNTTDKRECSDIYKVHVMDSGIVNPCKYEVHEANHKPKIMSCAAGTHYDAEKCDCLGATGPCPQEVCKPDFKITFEDNQIKDVASNNWIARYGQVSVVNGSGDFNGNSRLAVVRFSNVDFGLPMAIKLRYLDTASQDDMTVLSTGGDIDSPGLYIRAGNGRVTIGVVAVDRDTNDEVPLSSSTTTSGINTWKEVVLYYNGFSLSGVVRPVDTFGRNQPIPPVSVPDNVERRIKAVGGALQIGYSHLGNYFIGRVDDVNVWIACKTITSPDLFLNN</sequence>
<evidence type="ECO:0000313" key="9">
    <source>
        <dbReference type="Proteomes" id="UP001347796"/>
    </source>
</evidence>
<feature type="domain" description="Chitin-binding type-2" evidence="7">
    <location>
        <begin position="23"/>
        <end position="95"/>
    </location>
</feature>
<dbReference type="PANTHER" id="PTHR23301:SF106">
    <property type="entry name" value="CHITIN-BINDING TYPE-2 DOMAIN-CONTAINING PROTEIN-RELATED"/>
    <property type="match status" value="1"/>
</dbReference>
<evidence type="ECO:0000259" key="7">
    <source>
        <dbReference type="PROSITE" id="PS50940"/>
    </source>
</evidence>
<protein>
    <recommendedName>
        <fullName evidence="7">Chitin-binding type-2 domain-containing protein</fullName>
    </recommendedName>
</protein>
<evidence type="ECO:0000256" key="3">
    <source>
        <dbReference type="ARBA" id="ARBA00022737"/>
    </source>
</evidence>
<organism evidence="8 9">
    <name type="scientific">Patella caerulea</name>
    <name type="common">Rayed Mediterranean limpet</name>
    <dbReference type="NCBI Taxonomy" id="87958"/>
    <lineage>
        <taxon>Eukaryota</taxon>
        <taxon>Metazoa</taxon>
        <taxon>Spiralia</taxon>
        <taxon>Lophotrochozoa</taxon>
        <taxon>Mollusca</taxon>
        <taxon>Gastropoda</taxon>
        <taxon>Patellogastropoda</taxon>
        <taxon>Patelloidea</taxon>
        <taxon>Patellidae</taxon>
        <taxon>Patella</taxon>
    </lineage>
</organism>
<evidence type="ECO:0000256" key="4">
    <source>
        <dbReference type="ARBA" id="ARBA00023157"/>
    </source>
</evidence>
<keyword evidence="4" id="KW-1015">Disulfide bond</keyword>
<feature type="chain" id="PRO_5042884768" description="Chitin-binding type-2 domain-containing protein" evidence="6">
    <location>
        <begin position="21"/>
        <end position="427"/>
    </location>
</feature>
<dbReference type="Gene3D" id="2.170.140.10">
    <property type="entry name" value="Chitin binding domain"/>
    <property type="match status" value="1"/>
</dbReference>
<dbReference type="AlphaFoldDB" id="A0AAN8K4P0"/>
<keyword evidence="2 6" id="KW-0732">Signal</keyword>
<dbReference type="SMART" id="SM00494">
    <property type="entry name" value="ChtBD2"/>
    <property type="match status" value="2"/>
</dbReference>
<proteinExistence type="predicted"/>
<dbReference type="GO" id="GO:0005576">
    <property type="term" value="C:extracellular region"/>
    <property type="evidence" value="ECO:0007669"/>
    <property type="project" value="InterPro"/>
</dbReference>
<dbReference type="InterPro" id="IPR036508">
    <property type="entry name" value="Chitin-bd_dom_sf"/>
</dbReference>
<keyword evidence="3" id="KW-0677">Repeat</keyword>
<accession>A0AAN8K4P0</accession>
<dbReference type="Proteomes" id="UP001347796">
    <property type="component" value="Unassembled WGS sequence"/>
</dbReference>
<dbReference type="InterPro" id="IPR051940">
    <property type="entry name" value="Chitin_bind-dev_reg"/>
</dbReference>
<dbReference type="PANTHER" id="PTHR23301">
    <property type="entry name" value="CHITIN BINDING PERITROPHIN-A"/>
    <property type="match status" value="1"/>
</dbReference>
<feature type="signal peptide" evidence="6">
    <location>
        <begin position="1"/>
        <end position="20"/>
    </location>
</feature>
<comment type="caution">
    <text evidence="8">The sequence shown here is derived from an EMBL/GenBank/DDBJ whole genome shotgun (WGS) entry which is preliminary data.</text>
</comment>
<dbReference type="Pfam" id="PF01607">
    <property type="entry name" value="CBM_14"/>
    <property type="match status" value="1"/>
</dbReference>
<dbReference type="PROSITE" id="PS50940">
    <property type="entry name" value="CHIT_BIND_II"/>
    <property type="match status" value="1"/>
</dbReference>
<dbReference type="GO" id="GO:0008061">
    <property type="term" value="F:chitin binding"/>
    <property type="evidence" value="ECO:0007669"/>
    <property type="project" value="UniProtKB-KW"/>
</dbReference>
<dbReference type="InterPro" id="IPR002557">
    <property type="entry name" value="Chitin-bd_dom"/>
</dbReference>
<keyword evidence="1" id="KW-0147">Chitin-binding</keyword>
<evidence type="ECO:0000256" key="5">
    <source>
        <dbReference type="ARBA" id="ARBA00023180"/>
    </source>
</evidence>
<reference evidence="8 9" key="1">
    <citation type="submission" date="2024-01" db="EMBL/GenBank/DDBJ databases">
        <title>The genome of the rayed Mediterranean limpet Patella caerulea (Linnaeus, 1758).</title>
        <authorList>
            <person name="Anh-Thu Weber A."/>
            <person name="Halstead-Nussloch G."/>
        </authorList>
    </citation>
    <scope>NUCLEOTIDE SEQUENCE [LARGE SCALE GENOMIC DNA]</scope>
    <source>
        <strain evidence="8">AATW-2023a</strain>
        <tissue evidence="8">Whole specimen</tissue>
    </source>
</reference>